<evidence type="ECO:0000313" key="10">
    <source>
        <dbReference type="EMBL" id="MCS4487099.1"/>
    </source>
</evidence>
<feature type="domain" description="MacB-like periplasmic core" evidence="9">
    <location>
        <begin position="24"/>
        <end position="230"/>
    </location>
</feature>
<feature type="domain" description="ABC3 transporter permease C-terminal" evidence="8">
    <location>
        <begin position="271"/>
        <end position="385"/>
    </location>
</feature>
<evidence type="ECO:0000256" key="4">
    <source>
        <dbReference type="ARBA" id="ARBA00022989"/>
    </source>
</evidence>
<dbReference type="InterPro" id="IPR050250">
    <property type="entry name" value="Macrolide_Exporter_MacB"/>
</dbReference>
<gene>
    <name evidence="10" type="ORF">NXS11_09385</name>
</gene>
<dbReference type="InterPro" id="IPR025857">
    <property type="entry name" value="MacB_PCD"/>
</dbReference>
<name>A0ABT2F3N7_9STAP</name>
<comment type="subcellular location">
    <subcellularLocation>
        <location evidence="1">Cell membrane</location>
        <topology evidence="1">Multi-pass membrane protein</topology>
    </subcellularLocation>
</comment>
<evidence type="ECO:0000256" key="3">
    <source>
        <dbReference type="ARBA" id="ARBA00022692"/>
    </source>
</evidence>
<comment type="caution">
    <text evidence="10">The sequence shown here is derived from an EMBL/GenBank/DDBJ whole genome shotgun (WGS) entry which is preliminary data.</text>
</comment>
<dbReference type="Pfam" id="PF02687">
    <property type="entry name" value="FtsX"/>
    <property type="match status" value="1"/>
</dbReference>
<keyword evidence="2" id="KW-1003">Cell membrane</keyword>
<feature type="transmembrane region" description="Helical" evidence="7">
    <location>
        <begin position="354"/>
        <end position="376"/>
    </location>
</feature>
<evidence type="ECO:0000259" key="8">
    <source>
        <dbReference type="Pfam" id="PF02687"/>
    </source>
</evidence>
<proteinExistence type="inferred from homology"/>
<evidence type="ECO:0000256" key="5">
    <source>
        <dbReference type="ARBA" id="ARBA00023136"/>
    </source>
</evidence>
<feature type="transmembrane region" description="Helical" evidence="7">
    <location>
        <begin position="314"/>
        <end position="342"/>
    </location>
</feature>
<keyword evidence="4 7" id="KW-1133">Transmembrane helix</keyword>
<organism evidence="10 11">
    <name type="scientific">Staphylococcus americanisciuri</name>
    <dbReference type="NCBI Taxonomy" id="2973940"/>
    <lineage>
        <taxon>Bacteria</taxon>
        <taxon>Bacillati</taxon>
        <taxon>Bacillota</taxon>
        <taxon>Bacilli</taxon>
        <taxon>Bacillales</taxon>
        <taxon>Staphylococcaceae</taxon>
        <taxon>Staphylococcus</taxon>
    </lineage>
</organism>
<dbReference type="Proteomes" id="UP001205609">
    <property type="component" value="Unassembled WGS sequence"/>
</dbReference>
<dbReference type="RefSeq" id="WP_259200746.1">
    <property type="nucleotide sequence ID" value="NZ_JANUXY010000010.1"/>
</dbReference>
<evidence type="ECO:0000313" key="11">
    <source>
        <dbReference type="Proteomes" id="UP001205609"/>
    </source>
</evidence>
<evidence type="ECO:0000256" key="6">
    <source>
        <dbReference type="ARBA" id="ARBA00038076"/>
    </source>
</evidence>
<protein>
    <submittedName>
        <fullName evidence="10">ABC transporter permease</fullName>
    </submittedName>
</protein>
<evidence type="ECO:0000256" key="1">
    <source>
        <dbReference type="ARBA" id="ARBA00004651"/>
    </source>
</evidence>
<evidence type="ECO:0000256" key="7">
    <source>
        <dbReference type="SAM" id="Phobius"/>
    </source>
</evidence>
<accession>A0ABT2F3N7</accession>
<evidence type="ECO:0000256" key="2">
    <source>
        <dbReference type="ARBA" id="ARBA00022475"/>
    </source>
</evidence>
<keyword evidence="3 7" id="KW-0812">Transmembrane</keyword>
<dbReference type="InterPro" id="IPR003838">
    <property type="entry name" value="ABC3_permease_C"/>
</dbReference>
<keyword evidence="11" id="KW-1185">Reference proteome</keyword>
<feature type="transmembrane region" description="Helical" evidence="7">
    <location>
        <begin position="23"/>
        <end position="43"/>
    </location>
</feature>
<dbReference type="PANTHER" id="PTHR30572">
    <property type="entry name" value="MEMBRANE COMPONENT OF TRANSPORTER-RELATED"/>
    <property type="match status" value="1"/>
</dbReference>
<keyword evidence="5 7" id="KW-0472">Membrane</keyword>
<dbReference type="PANTHER" id="PTHR30572:SF4">
    <property type="entry name" value="ABC TRANSPORTER PERMEASE YTRF"/>
    <property type="match status" value="1"/>
</dbReference>
<sequence length="391" mass="42260">MNSLANIIHVSLLSIMKNKRRNIFTMIGIIIGIAAVITIMSLGNGFKQSANKEFSNAGASKGAALIDYLPQDFNATNRNPFTDADIDLARQVKGVKDARIKEDDTFGLSSKASTEKKEANISVVKKKAVESPEKGSGFTEDDNMMESRVATISSSVADELFKGDAIGKTIYIDGMGFEVVGISNHAQIQNIVNIPTRTVKHYLPNLKSGSPQLEILFDEKENKKTIANDVADKLNRSGSASGFGEYQYTDLEEMMKSVGKIFDSITYFVAAVAGISLFIAGIGVMNVMYISVAERTEEIAIRRAFGAKSRHIEFQFLIESVILCLIGGIIGLILGILIASLVDALTPEYIKSAVSLGSIILAVGVSTFIGVVFGWIPARSASKKELIDIIK</sequence>
<feature type="transmembrane region" description="Helical" evidence="7">
    <location>
        <begin position="265"/>
        <end position="293"/>
    </location>
</feature>
<comment type="similarity">
    <text evidence="6">Belongs to the ABC-4 integral membrane protein family.</text>
</comment>
<evidence type="ECO:0000259" key="9">
    <source>
        <dbReference type="Pfam" id="PF12704"/>
    </source>
</evidence>
<dbReference type="Pfam" id="PF12704">
    <property type="entry name" value="MacB_PCD"/>
    <property type="match status" value="1"/>
</dbReference>
<dbReference type="EMBL" id="JANUXY010000010">
    <property type="protein sequence ID" value="MCS4487099.1"/>
    <property type="molecule type" value="Genomic_DNA"/>
</dbReference>
<reference evidence="10 11" key="1">
    <citation type="journal article" date="2023" name="Int. J. Syst. Evol. Microbiol.">
        <title>Streptococcus sciuri sp. nov., Staphylococcus marylandisciuri sp. nov. and Staphylococcus americanisciuri sp. nov., isolated from faeces of eastern grey squirrel (Sciurus carolinensis).</title>
        <authorList>
            <person name="Volokhov D.V."/>
            <person name="Zagorodnyaya T.A."/>
            <person name="Furtak V.A."/>
            <person name="Nattanmai G."/>
            <person name="Randall L."/>
            <person name="Jose S."/>
            <person name="Gao Y."/>
            <person name="Eisenberg T."/>
            <person name="Delmonte P."/>
            <person name="Blom J."/>
            <person name="Mitchell K.K."/>
        </authorList>
    </citation>
    <scope>NUCLEOTIDE SEQUENCE [LARGE SCALE GENOMIC DNA]</scope>
    <source>
        <strain evidence="10 11">GRT3</strain>
    </source>
</reference>